<dbReference type="EMBL" id="VSSQ01030255">
    <property type="protein sequence ID" value="MPM80714.1"/>
    <property type="molecule type" value="Genomic_DNA"/>
</dbReference>
<organism evidence="2">
    <name type="scientific">bioreactor metagenome</name>
    <dbReference type="NCBI Taxonomy" id="1076179"/>
    <lineage>
        <taxon>unclassified sequences</taxon>
        <taxon>metagenomes</taxon>
        <taxon>ecological metagenomes</taxon>
    </lineage>
</organism>
<feature type="compositionally biased region" description="Basic and acidic residues" evidence="1">
    <location>
        <begin position="160"/>
        <end position="180"/>
    </location>
</feature>
<comment type="caution">
    <text evidence="2">The sequence shown here is derived from an EMBL/GenBank/DDBJ whole genome shotgun (WGS) entry which is preliminary data.</text>
</comment>
<feature type="region of interest" description="Disordered" evidence="1">
    <location>
        <begin position="1"/>
        <end position="232"/>
    </location>
</feature>
<proteinExistence type="predicted"/>
<protein>
    <submittedName>
        <fullName evidence="2">Uncharacterized protein</fullName>
    </submittedName>
</protein>
<accession>A0A645CUZ0</accession>
<gene>
    <name evidence="2" type="ORF">SDC9_127764</name>
</gene>
<name>A0A645CUZ0_9ZZZZ</name>
<evidence type="ECO:0000313" key="2">
    <source>
        <dbReference type="EMBL" id="MPM80714.1"/>
    </source>
</evidence>
<sequence length="232" mass="24879">MGAHHGEGERAERDRHRAPDGVEQAERCGRRRDRHERADPARDHDAAATTAGQRHRATRDQGGDADPDDPHQHDVGPQRGDPAIGEDERLHHQDAGHHQHGGPRPDKGDGQCAAQEVSGGPGRDREVDHLRGEDEARGQPGADRPGLPQLTPRPAQRAGQGERSHGSGRHRGGDIEEAIGHVHGATLSRRSRHVNSRSAIAAADPAAPPLRSSTVGPPRRNDPVDPATVEPC</sequence>
<feature type="compositionally biased region" description="Basic and acidic residues" evidence="1">
    <location>
        <begin position="122"/>
        <end position="137"/>
    </location>
</feature>
<dbReference type="AlphaFoldDB" id="A0A645CUZ0"/>
<feature type="compositionally biased region" description="Basic and acidic residues" evidence="1">
    <location>
        <begin position="1"/>
        <end position="28"/>
    </location>
</feature>
<feature type="compositionally biased region" description="Basic and acidic residues" evidence="1">
    <location>
        <begin position="58"/>
        <end position="76"/>
    </location>
</feature>
<evidence type="ECO:0000256" key="1">
    <source>
        <dbReference type="SAM" id="MobiDB-lite"/>
    </source>
</evidence>
<reference evidence="2" key="1">
    <citation type="submission" date="2019-08" db="EMBL/GenBank/DDBJ databases">
        <authorList>
            <person name="Kucharzyk K."/>
            <person name="Murdoch R.W."/>
            <person name="Higgins S."/>
            <person name="Loffler F."/>
        </authorList>
    </citation>
    <scope>NUCLEOTIDE SEQUENCE</scope>
</reference>
<feature type="compositionally biased region" description="Basic and acidic residues" evidence="1">
    <location>
        <begin position="35"/>
        <end position="46"/>
    </location>
</feature>
<feature type="compositionally biased region" description="Basic and acidic residues" evidence="1">
    <location>
        <begin position="86"/>
        <end position="109"/>
    </location>
</feature>